<protein>
    <submittedName>
        <fullName evidence="2">Uncharacterized protein</fullName>
    </submittedName>
</protein>
<dbReference type="EMBL" id="CCKQ01009786">
    <property type="protein sequence ID" value="CDW81292.1"/>
    <property type="molecule type" value="Genomic_DNA"/>
</dbReference>
<evidence type="ECO:0000256" key="1">
    <source>
        <dbReference type="SAM" id="MobiDB-lite"/>
    </source>
</evidence>
<name>A0A078AIG7_STYLE</name>
<feature type="region of interest" description="Disordered" evidence="1">
    <location>
        <begin position="13"/>
        <end position="51"/>
    </location>
</feature>
<evidence type="ECO:0000313" key="3">
    <source>
        <dbReference type="Proteomes" id="UP000039865"/>
    </source>
</evidence>
<organism evidence="2 3">
    <name type="scientific">Stylonychia lemnae</name>
    <name type="common">Ciliate</name>
    <dbReference type="NCBI Taxonomy" id="5949"/>
    <lineage>
        <taxon>Eukaryota</taxon>
        <taxon>Sar</taxon>
        <taxon>Alveolata</taxon>
        <taxon>Ciliophora</taxon>
        <taxon>Intramacronucleata</taxon>
        <taxon>Spirotrichea</taxon>
        <taxon>Stichotrichia</taxon>
        <taxon>Sporadotrichida</taxon>
        <taxon>Oxytrichidae</taxon>
        <taxon>Stylonychinae</taxon>
        <taxon>Stylonychia</taxon>
    </lineage>
</organism>
<dbReference type="AlphaFoldDB" id="A0A078AIG7"/>
<gene>
    <name evidence="2" type="primary">Contig18297.g19436</name>
    <name evidence="2" type="ORF">STYLEM_10305</name>
</gene>
<reference evidence="2 3" key="1">
    <citation type="submission" date="2014-06" db="EMBL/GenBank/DDBJ databases">
        <authorList>
            <person name="Swart Estienne"/>
        </authorList>
    </citation>
    <scope>NUCLEOTIDE SEQUENCE [LARGE SCALE GENOMIC DNA]</scope>
    <source>
        <strain evidence="2 3">130c</strain>
    </source>
</reference>
<proteinExistence type="predicted"/>
<evidence type="ECO:0000313" key="2">
    <source>
        <dbReference type="EMBL" id="CDW81292.1"/>
    </source>
</evidence>
<dbReference type="Proteomes" id="UP000039865">
    <property type="component" value="Unassembled WGS sequence"/>
</dbReference>
<keyword evidence="3" id="KW-1185">Reference proteome</keyword>
<sequence>MIQGVQQKVAIDTFKSRSNKRRELRDTSRTSGYSPPATFIQNQRTGQKRRTAQNYKGIERESSLFRSDIIRENMPSDKVLRKIQIVNKKRKKQTLEMSLDGIFENSLDEQVGKSNLKFSNTLNKQHVDGKEEDIEPLTPLSQGILEDNNDLEASNGTLKTSNLSEDTSIKAGDSIKSNDVLDRIWHWLQLIQRQTASINKNSKRIQI</sequence>
<dbReference type="InParanoid" id="A0A078AIG7"/>
<accession>A0A078AIG7</accession>
<feature type="compositionally biased region" description="Polar residues" evidence="1">
    <location>
        <begin position="29"/>
        <end position="45"/>
    </location>
</feature>